<dbReference type="Pfam" id="PF00512">
    <property type="entry name" value="HisKA"/>
    <property type="match status" value="1"/>
</dbReference>
<dbReference type="GO" id="GO:0000155">
    <property type="term" value="F:phosphorelay sensor kinase activity"/>
    <property type="evidence" value="ECO:0007669"/>
    <property type="project" value="InterPro"/>
</dbReference>
<organism evidence="13 14">
    <name type="scientific">Rhodovastum atsumiense</name>
    <dbReference type="NCBI Taxonomy" id="504468"/>
    <lineage>
        <taxon>Bacteria</taxon>
        <taxon>Pseudomonadati</taxon>
        <taxon>Pseudomonadota</taxon>
        <taxon>Alphaproteobacteria</taxon>
        <taxon>Acetobacterales</taxon>
        <taxon>Acetobacteraceae</taxon>
        <taxon>Rhodovastum</taxon>
    </lineage>
</organism>
<dbReference type="Gene3D" id="3.30.450.20">
    <property type="entry name" value="PAS domain"/>
    <property type="match status" value="2"/>
</dbReference>
<dbReference type="InterPro" id="IPR035965">
    <property type="entry name" value="PAS-like_dom_sf"/>
</dbReference>
<evidence type="ECO:0000259" key="11">
    <source>
        <dbReference type="PROSITE" id="PS50109"/>
    </source>
</evidence>
<dbReference type="EMBL" id="VWPK01000068">
    <property type="protein sequence ID" value="KAA5608779.1"/>
    <property type="molecule type" value="Genomic_DNA"/>
</dbReference>
<comment type="function">
    <text evidence="9">Putative oxygen sensor; modulates the activity of FixJ, a transcriptional activator of nitrogen fixation fixK gene. FixL probably acts as a kinase that phosphorylates FixJ.</text>
</comment>
<keyword evidence="8" id="KW-0902">Two-component regulatory system</keyword>
<dbReference type="OrthoDB" id="9795133at2"/>
<dbReference type="PRINTS" id="PR00344">
    <property type="entry name" value="BCTRLSENSOR"/>
</dbReference>
<evidence type="ECO:0000313" key="14">
    <source>
        <dbReference type="Proteomes" id="UP000325255"/>
    </source>
</evidence>
<evidence type="ECO:0000256" key="4">
    <source>
        <dbReference type="ARBA" id="ARBA00022679"/>
    </source>
</evidence>
<dbReference type="Pfam" id="PF00989">
    <property type="entry name" value="PAS"/>
    <property type="match status" value="1"/>
</dbReference>
<dbReference type="SUPFAM" id="SSF47384">
    <property type="entry name" value="Homodimeric domain of signal transducing histidine kinase"/>
    <property type="match status" value="1"/>
</dbReference>
<dbReference type="Pfam" id="PF08448">
    <property type="entry name" value="PAS_4"/>
    <property type="match status" value="1"/>
</dbReference>
<keyword evidence="5" id="KW-0547">Nucleotide-binding</keyword>
<dbReference type="Gene3D" id="6.10.250.2580">
    <property type="match status" value="1"/>
</dbReference>
<dbReference type="SUPFAM" id="SSF55874">
    <property type="entry name" value="ATPase domain of HSP90 chaperone/DNA topoisomerase II/histidine kinase"/>
    <property type="match status" value="1"/>
</dbReference>
<evidence type="ECO:0000256" key="10">
    <source>
        <dbReference type="ARBA" id="ARBA00070616"/>
    </source>
</evidence>
<dbReference type="Proteomes" id="UP000325255">
    <property type="component" value="Unassembled WGS sequence"/>
</dbReference>
<dbReference type="Gene3D" id="1.10.287.130">
    <property type="match status" value="1"/>
</dbReference>
<evidence type="ECO:0000313" key="13">
    <source>
        <dbReference type="EMBL" id="KAA5608779.1"/>
    </source>
</evidence>
<dbReference type="InterPro" id="IPR036890">
    <property type="entry name" value="HATPase_C_sf"/>
</dbReference>
<comment type="catalytic activity">
    <reaction evidence="1">
        <text>ATP + protein L-histidine = ADP + protein N-phospho-L-histidine.</text>
        <dbReference type="EC" id="2.7.13.3"/>
    </reaction>
</comment>
<evidence type="ECO:0000256" key="8">
    <source>
        <dbReference type="ARBA" id="ARBA00023012"/>
    </source>
</evidence>
<keyword evidence="7" id="KW-0067">ATP-binding</keyword>
<keyword evidence="6" id="KW-0418">Kinase</keyword>
<feature type="domain" description="PAS" evidence="12">
    <location>
        <begin position="379"/>
        <end position="432"/>
    </location>
</feature>
<dbReference type="PROSITE" id="PS50112">
    <property type="entry name" value="PAS"/>
    <property type="match status" value="1"/>
</dbReference>
<evidence type="ECO:0000256" key="7">
    <source>
        <dbReference type="ARBA" id="ARBA00022840"/>
    </source>
</evidence>
<sequence length="767" mass="81280">MGHPPATAGILGRWDWDAATGRLVCFGWPAATRGARLPTRLLAAIHPQDRPAVLAAVARAMRRGSGFAVTCRLAAPAAGGGTRAQLHGSRIRAPGGGWRGGWGMLLAPDETPPRRPDLRAAAARNLAAARLRAAEAQFRELFDAVPVALALIDPQTQSCVACNDLAQAWRDPPPGAAAPPARRLTATAQARFETRRRNDAGDLRDILTFDAPLRLKGQDLICSARIDVTEWHAQERERQLLARQQAAILDALPAHVVLLDAAGVIVAVNAAWRRFAGVQAPDGGTGDGFIGASYLAACRPAMAAGDTVAAAVAEGLPEILAGRRDRLEIAYPCDLPGGERQWFLMVAVPVLAGQEPAGAVVMHSDITAQVRAQLAVEEREARLASILRTVPDAMLVVDDHGIIEAFSSAAERTFGWTAAEVLGRNVAMLMPDPDRAAHDGFIARYVGTGERRIIGLPRVVAGQRRNGAVFPIELSIGELQIGERRLFTGFARDLTEWRAAQARLQELQAELLHVARLSETGAMASALAHELNQPLTSAISALRAARRLLATDLGAPQDAAEAREAVDLAAEQALRAGRIIQHLREFVSRGQSERSLENLAQLVGNAGALALAGTRHGGVHVTYALDPRLPPVLVNRVQIQQVLFNLLRNAVQALMEDAAPELAAPRPCELTVSARRADADSVEVAVADTGPGLAPMIVEHLFEPFVTTKPDGMGVGLSICLSIIEAHGGRLWAEPNPGGGTVFRFTLPTAAPDAVPAAGGARDHAAG</sequence>
<name>A0A5M6ILP3_9PROT</name>
<reference evidence="13 14" key="1">
    <citation type="submission" date="2019-09" db="EMBL/GenBank/DDBJ databases">
        <title>Genome sequence of Rhodovastum atsumiense, a diverse member of the Acetobacteraceae family of non-sulfur purple photosynthetic bacteria.</title>
        <authorList>
            <person name="Meyer T."/>
            <person name="Kyndt J."/>
        </authorList>
    </citation>
    <scope>NUCLEOTIDE SEQUENCE [LARGE SCALE GENOMIC DNA]</scope>
    <source>
        <strain evidence="13 14">DSM 21279</strain>
    </source>
</reference>
<gene>
    <name evidence="13" type="ORF">F1189_27445</name>
</gene>
<dbReference type="CDD" id="cd00082">
    <property type="entry name" value="HisKA"/>
    <property type="match status" value="1"/>
</dbReference>
<evidence type="ECO:0000259" key="12">
    <source>
        <dbReference type="PROSITE" id="PS50112"/>
    </source>
</evidence>
<keyword evidence="4" id="KW-0808">Transferase</keyword>
<dbReference type="InterPro" id="IPR003594">
    <property type="entry name" value="HATPase_dom"/>
</dbReference>
<feature type="domain" description="Histidine kinase" evidence="11">
    <location>
        <begin position="526"/>
        <end position="751"/>
    </location>
</feature>
<dbReference type="Gene3D" id="3.30.565.10">
    <property type="entry name" value="Histidine kinase-like ATPase, C-terminal domain"/>
    <property type="match status" value="1"/>
</dbReference>
<dbReference type="PROSITE" id="PS50109">
    <property type="entry name" value="HIS_KIN"/>
    <property type="match status" value="1"/>
</dbReference>
<protein>
    <recommendedName>
        <fullName evidence="10">Sensor protein FixL</fullName>
        <ecNumber evidence="2">2.7.13.3</ecNumber>
    </recommendedName>
</protein>
<proteinExistence type="predicted"/>
<dbReference type="CDD" id="cd00130">
    <property type="entry name" value="PAS"/>
    <property type="match status" value="1"/>
</dbReference>
<dbReference type="InterPro" id="IPR003661">
    <property type="entry name" value="HisK_dim/P_dom"/>
</dbReference>
<accession>A0A5M6ILP3</accession>
<evidence type="ECO:0000256" key="5">
    <source>
        <dbReference type="ARBA" id="ARBA00022741"/>
    </source>
</evidence>
<comment type="caution">
    <text evidence="13">The sequence shown here is derived from an EMBL/GenBank/DDBJ whole genome shotgun (WGS) entry which is preliminary data.</text>
</comment>
<dbReference type="InterPro" id="IPR013767">
    <property type="entry name" value="PAS_fold"/>
</dbReference>
<dbReference type="PANTHER" id="PTHR43065">
    <property type="entry name" value="SENSOR HISTIDINE KINASE"/>
    <property type="match status" value="1"/>
</dbReference>
<keyword evidence="3" id="KW-0597">Phosphoprotein</keyword>
<dbReference type="EC" id="2.7.13.3" evidence="2"/>
<evidence type="ECO:0000256" key="9">
    <source>
        <dbReference type="ARBA" id="ARBA00059827"/>
    </source>
</evidence>
<dbReference type="SMART" id="SM00388">
    <property type="entry name" value="HisKA"/>
    <property type="match status" value="1"/>
</dbReference>
<dbReference type="PANTHER" id="PTHR43065:SF10">
    <property type="entry name" value="PEROXIDE STRESS-ACTIVATED HISTIDINE KINASE MAK3"/>
    <property type="match status" value="1"/>
</dbReference>
<dbReference type="Pfam" id="PF02518">
    <property type="entry name" value="HATPase_c"/>
    <property type="match status" value="1"/>
</dbReference>
<dbReference type="FunFam" id="3.30.450.20:FF:000060">
    <property type="entry name" value="Sensor protein FixL"/>
    <property type="match status" value="1"/>
</dbReference>
<evidence type="ECO:0000256" key="1">
    <source>
        <dbReference type="ARBA" id="ARBA00000085"/>
    </source>
</evidence>
<evidence type="ECO:0000256" key="3">
    <source>
        <dbReference type="ARBA" id="ARBA00022553"/>
    </source>
</evidence>
<dbReference type="AlphaFoldDB" id="A0A5M6ILP3"/>
<dbReference type="GO" id="GO:0006355">
    <property type="term" value="P:regulation of DNA-templated transcription"/>
    <property type="evidence" value="ECO:0007669"/>
    <property type="project" value="InterPro"/>
</dbReference>
<dbReference type="NCBIfam" id="TIGR00229">
    <property type="entry name" value="sensory_box"/>
    <property type="match status" value="1"/>
</dbReference>
<dbReference type="InterPro" id="IPR013656">
    <property type="entry name" value="PAS_4"/>
</dbReference>
<dbReference type="SMART" id="SM00091">
    <property type="entry name" value="PAS"/>
    <property type="match status" value="2"/>
</dbReference>
<keyword evidence="14" id="KW-1185">Reference proteome</keyword>
<dbReference type="GO" id="GO:0005524">
    <property type="term" value="F:ATP binding"/>
    <property type="evidence" value="ECO:0007669"/>
    <property type="project" value="UniProtKB-KW"/>
</dbReference>
<dbReference type="InterPro" id="IPR005467">
    <property type="entry name" value="His_kinase_dom"/>
</dbReference>
<evidence type="ECO:0000256" key="6">
    <source>
        <dbReference type="ARBA" id="ARBA00022777"/>
    </source>
</evidence>
<dbReference type="SMART" id="SM00387">
    <property type="entry name" value="HATPase_c"/>
    <property type="match status" value="1"/>
</dbReference>
<evidence type="ECO:0000256" key="2">
    <source>
        <dbReference type="ARBA" id="ARBA00012438"/>
    </source>
</evidence>
<dbReference type="InterPro" id="IPR036097">
    <property type="entry name" value="HisK_dim/P_sf"/>
</dbReference>
<dbReference type="InterPro" id="IPR000014">
    <property type="entry name" value="PAS"/>
</dbReference>
<dbReference type="InterPro" id="IPR004358">
    <property type="entry name" value="Sig_transdc_His_kin-like_C"/>
</dbReference>
<dbReference type="SUPFAM" id="SSF55785">
    <property type="entry name" value="PYP-like sensor domain (PAS domain)"/>
    <property type="match status" value="3"/>
</dbReference>
<dbReference type="RefSeq" id="WP_150045015.1">
    <property type="nucleotide sequence ID" value="NZ_OW485601.1"/>
</dbReference>